<comment type="caution">
    <text evidence="4">The sequence shown here is derived from an EMBL/GenBank/DDBJ whole genome shotgun (WGS) entry which is preliminary data.</text>
</comment>
<dbReference type="EMBL" id="JAFJYH010000165">
    <property type="protein sequence ID" value="KAG4417080.1"/>
    <property type="molecule type" value="Genomic_DNA"/>
</dbReference>
<feature type="region of interest" description="Disordered" evidence="2">
    <location>
        <begin position="76"/>
        <end position="119"/>
    </location>
</feature>
<evidence type="ECO:0000313" key="4">
    <source>
        <dbReference type="EMBL" id="KAG4417080.1"/>
    </source>
</evidence>
<dbReference type="OrthoDB" id="5362630at2759"/>
<name>A0A8H7TDD4_9HELO</name>
<evidence type="ECO:0000259" key="3">
    <source>
        <dbReference type="PROSITE" id="PS50048"/>
    </source>
</evidence>
<organism evidence="4 5">
    <name type="scientific">Cadophora malorum</name>
    <dbReference type="NCBI Taxonomy" id="108018"/>
    <lineage>
        <taxon>Eukaryota</taxon>
        <taxon>Fungi</taxon>
        <taxon>Dikarya</taxon>
        <taxon>Ascomycota</taxon>
        <taxon>Pezizomycotina</taxon>
        <taxon>Leotiomycetes</taxon>
        <taxon>Helotiales</taxon>
        <taxon>Ploettnerulaceae</taxon>
        <taxon>Cadophora</taxon>
    </lineage>
</organism>
<protein>
    <recommendedName>
        <fullName evidence="3">Zn(2)-C6 fungal-type domain-containing protein</fullName>
    </recommendedName>
</protein>
<dbReference type="Proteomes" id="UP000664132">
    <property type="component" value="Unassembled WGS sequence"/>
</dbReference>
<feature type="domain" description="Zn(2)-C6 fungal-type" evidence="3">
    <location>
        <begin position="237"/>
        <end position="275"/>
    </location>
</feature>
<sequence length="599" mass="67869">MMPDPEFDDITIAEAVTKHPLLFDLAFSTSRAPLLWTLKAPNDISQASEGINDEYYPPANNFDVFLQHVPTDLLSCPSQSTDQSPVSEFLSPKLDQDSPVITLPNSPPSSVSAGPSTSEYSHLNGLKIVQYSPSGTRKSRPTSRQSRDICSKPQRKRKHSSQSSRPDALKTEKACSLTSSVSYVIAKLRQTPRISIKLDVKGGIAGTECVFGLSQVVRATASKELQSATLTTRRVGACSRCRRHRIRCDMTECPYQPCGRCVKVLGSLNSQPCVRIDILDLNLHRKGSTSNNVLQNWVERQLELQMVKNWEHPTTHVLFITQDRGEGFDSALSITVSRFEPGPNDKTGYTWEDDSGHSHTMEMPPYFISEVDAARQSIRSFIHTVRPAYIDTLLADSDPIMSRTFQIAMAYTAFNESSLISDALNCWVATRFIEGSWRIFCGGALLGLQSSNEPGNPFNGTIPVTPVIDTQLDDIFVRDLLLPTSRRLLKNLKAKIDEQKRENWLEIYLTMFIMMSNMGWVLKHVLTWTNRYRRKIAYLRSIQRDILRQKAKLITWKELSMYDDEMYWCYQLLCQDWRGDTAYNGDIDEFTEEDFLKTA</sequence>
<evidence type="ECO:0000256" key="1">
    <source>
        <dbReference type="ARBA" id="ARBA00023242"/>
    </source>
</evidence>
<reference evidence="4" key="1">
    <citation type="submission" date="2021-02" db="EMBL/GenBank/DDBJ databases">
        <title>Genome sequence Cadophora malorum strain M34.</title>
        <authorList>
            <person name="Stefanovic E."/>
            <person name="Vu D."/>
            <person name="Scully C."/>
            <person name="Dijksterhuis J."/>
            <person name="Roader J."/>
            <person name="Houbraken J."/>
        </authorList>
    </citation>
    <scope>NUCLEOTIDE SEQUENCE</scope>
    <source>
        <strain evidence="4">M34</strain>
    </source>
</reference>
<feature type="compositionally biased region" description="Polar residues" evidence="2">
    <location>
        <begin position="76"/>
        <end position="86"/>
    </location>
</feature>
<dbReference type="InterPro" id="IPR052973">
    <property type="entry name" value="Fungal_sec-metab_reg_TF"/>
</dbReference>
<dbReference type="CDD" id="cd00067">
    <property type="entry name" value="GAL4"/>
    <property type="match status" value="1"/>
</dbReference>
<dbReference type="InterPro" id="IPR001138">
    <property type="entry name" value="Zn2Cys6_DnaBD"/>
</dbReference>
<dbReference type="GO" id="GO:0000981">
    <property type="term" value="F:DNA-binding transcription factor activity, RNA polymerase II-specific"/>
    <property type="evidence" value="ECO:0007669"/>
    <property type="project" value="InterPro"/>
</dbReference>
<evidence type="ECO:0000256" key="2">
    <source>
        <dbReference type="SAM" id="MobiDB-lite"/>
    </source>
</evidence>
<proteinExistence type="predicted"/>
<feature type="compositionally biased region" description="Polar residues" evidence="2">
    <location>
        <begin position="108"/>
        <end position="119"/>
    </location>
</feature>
<dbReference type="Pfam" id="PF00172">
    <property type="entry name" value="Zn_clus"/>
    <property type="match status" value="1"/>
</dbReference>
<dbReference type="PROSITE" id="PS50048">
    <property type="entry name" value="ZN2_CY6_FUNGAL_2"/>
    <property type="match status" value="1"/>
</dbReference>
<evidence type="ECO:0000313" key="5">
    <source>
        <dbReference type="Proteomes" id="UP000664132"/>
    </source>
</evidence>
<dbReference type="Gene3D" id="4.10.240.10">
    <property type="entry name" value="Zn(2)-C6 fungal-type DNA-binding domain"/>
    <property type="match status" value="1"/>
</dbReference>
<gene>
    <name evidence="4" type="ORF">IFR04_009786</name>
</gene>
<dbReference type="GO" id="GO:0008270">
    <property type="term" value="F:zinc ion binding"/>
    <property type="evidence" value="ECO:0007669"/>
    <property type="project" value="InterPro"/>
</dbReference>
<dbReference type="InterPro" id="IPR036864">
    <property type="entry name" value="Zn2-C6_fun-type_DNA-bd_sf"/>
</dbReference>
<dbReference type="AlphaFoldDB" id="A0A8H7TDD4"/>
<accession>A0A8H7TDD4</accession>
<dbReference type="PANTHER" id="PTHR35392">
    <property type="entry name" value="ZN(II)2CYS6 TRANSCRIPTION FACTOR (EUROFUNG)-RELATED-RELATED"/>
    <property type="match status" value="1"/>
</dbReference>
<keyword evidence="5" id="KW-1185">Reference proteome</keyword>
<keyword evidence="1" id="KW-0539">Nucleus</keyword>
<dbReference type="PANTHER" id="PTHR35392:SF3">
    <property type="entry name" value="ZN(2)-C6 FUNGAL-TYPE DOMAIN-CONTAINING PROTEIN"/>
    <property type="match status" value="1"/>
</dbReference>
<feature type="region of interest" description="Disordered" evidence="2">
    <location>
        <begin position="131"/>
        <end position="171"/>
    </location>
</feature>